<evidence type="ECO:0000256" key="10">
    <source>
        <dbReference type="ARBA" id="ARBA00022777"/>
    </source>
</evidence>
<dbReference type="Proteomes" id="UP000639006">
    <property type="component" value="Unassembled WGS sequence"/>
</dbReference>
<keyword evidence="9 14" id="KW-0547">Nucleotide-binding</keyword>
<feature type="domain" description="GHMP kinase N-terminal" evidence="15">
    <location>
        <begin position="62"/>
        <end position="146"/>
    </location>
</feature>
<evidence type="ECO:0000256" key="9">
    <source>
        <dbReference type="ARBA" id="ARBA00022741"/>
    </source>
</evidence>
<dbReference type="GO" id="GO:0009073">
    <property type="term" value="P:aromatic amino acid family biosynthetic process"/>
    <property type="evidence" value="ECO:0007669"/>
    <property type="project" value="UniProtKB-KW"/>
</dbReference>
<dbReference type="InterPro" id="IPR006204">
    <property type="entry name" value="GHMP_kinase_N_dom"/>
</dbReference>
<dbReference type="Pfam" id="PF00288">
    <property type="entry name" value="GHMP_kinases_N"/>
    <property type="match status" value="1"/>
</dbReference>
<dbReference type="InterPro" id="IPR010189">
    <property type="entry name" value="SK_arc"/>
</dbReference>
<evidence type="ECO:0000259" key="15">
    <source>
        <dbReference type="Pfam" id="PF00288"/>
    </source>
</evidence>
<name>A0A811T7L7_9EURY</name>
<organism evidence="16 17">
    <name type="scientific">Candidatus Argoarchaeum ethanivorans</name>
    <dbReference type="NCBI Taxonomy" id="2608793"/>
    <lineage>
        <taxon>Archaea</taxon>
        <taxon>Methanobacteriati</taxon>
        <taxon>Methanobacteriota</taxon>
        <taxon>Stenosarchaea group</taxon>
        <taxon>Methanomicrobia</taxon>
        <taxon>Methanosarcinales</taxon>
        <taxon>Methanosarcinales incertae sedis</taxon>
        <taxon>GOM Arc I cluster</taxon>
        <taxon>Candidatus Argoarchaeum</taxon>
    </lineage>
</organism>
<keyword evidence="12 14" id="KW-0057">Aromatic amino acid biosynthesis</keyword>
<evidence type="ECO:0000256" key="14">
    <source>
        <dbReference type="HAMAP-Rule" id="MF_00370"/>
    </source>
</evidence>
<keyword evidence="10 14" id="KW-0418">Kinase</keyword>
<evidence type="ECO:0000256" key="5">
    <source>
        <dbReference type="ARBA" id="ARBA00013853"/>
    </source>
</evidence>
<feature type="binding site" evidence="14">
    <location>
        <begin position="85"/>
        <end position="95"/>
    </location>
    <ligand>
        <name>ATP</name>
        <dbReference type="ChEBI" id="CHEBI:30616"/>
    </ligand>
</feature>
<keyword evidence="7 14" id="KW-0028">Amino-acid biosynthesis</keyword>
<dbReference type="GO" id="GO:0009423">
    <property type="term" value="P:chorismate biosynthetic process"/>
    <property type="evidence" value="ECO:0007669"/>
    <property type="project" value="UniProtKB-UniRule"/>
</dbReference>
<comment type="caution">
    <text evidence="16">The sequence shown here is derived from an EMBL/GenBank/DDBJ whole genome shotgun (WGS) entry which is preliminary data.</text>
</comment>
<comment type="pathway">
    <text evidence="2 14">Metabolic intermediate biosynthesis; chorismate biosynthesis; chorismate from D-erythrose 4-phosphate and phosphoenolpyruvate: step 5/7.</text>
</comment>
<dbReference type="GO" id="GO:0005524">
    <property type="term" value="F:ATP binding"/>
    <property type="evidence" value="ECO:0007669"/>
    <property type="project" value="UniProtKB-UniRule"/>
</dbReference>
<evidence type="ECO:0000256" key="1">
    <source>
        <dbReference type="ARBA" id="ARBA00004496"/>
    </source>
</evidence>
<dbReference type="InterPro" id="IPR036554">
    <property type="entry name" value="GHMP_kinase_C_sf"/>
</dbReference>
<dbReference type="NCBIfam" id="TIGR01920">
    <property type="entry name" value="Shik_kin_archae"/>
    <property type="match status" value="1"/>
</dbReference>
<evidence type="ECO:0000256" key="8">
    <source>
        <dbReference type="ARBA" id="ARBA00022679"/>
    </source>
</evidence>
<dbReference type="HAMAP" id="MF_00370">
    <property type="entry name" value="Shik_kinase_arch"/>
    <property type="match status" value="1"/>
</dbReference>
<proteinExistence type="inferred from homology"/>
<accession>A0A811T7L7</accession>
<dbReference type="PANTHER" id="PTHR20861:SF3">
    <property type="entry name" value="SHIKIMATE KINASE"/>
    <property type="match status" value="1"/>
</dbReference>
<dbReference type="PIRSF" id="PIRSF005758">
    <property type="entry name" value="Shikimt_kin_arch"/>
    <property type="match status" value="1"/>
</dbReference>
<dbReference type="EMBL" id="CAJHIQ010000011">
    <property type="protein sequence ID" value="CAD6492291.1"/>
    <property type="molecule type" value="Genomic_DNA"/>
</dbReference>
<comment type="catalytic activity">
    <reaction evidence="13 14">
        <text>shikimate + ATP = 3-phosphoshikimate + ADP + H(+)</text>
        <dbReference type="Rhea" id="RHEA:13121"/>
        <dbReference type="ChEBI" id="CHEBI:15378"/>
        <dbReference type="ChEBI" id="CHEBI:30616"/>
        <dbReference type="ChEBI" id="CHEBI:36208"/>
        <dbReference type="ChEBI" id="CHEBI:145989"/>
        <dbReference type="ChEBI" id="CHEBI:456216"/>
        <dbReference type="EC" id="2.7.1.71"/>
    </reaction>
</comment>
<evidence type="ECO:0000313" key="17">
    <source>
        <dbReference type="Proteomes" id="UP000639006"/>
    </source>
</evidence>
<dbReference type="SUPFAM" id="SSF55060">
    <property type="entry name" value="GHMP Kinase, C-terminal domain"/>
    <property type="match status" value="1"/>
</dbReference>
<evidence type="ECO:0000256" key="2">
    <source>
        <dbReference type="ARBA" id="ARBA00004842"/>
    </source>
</evidence>
<evidence type="ECO:0000256" key="7">
    <source>
        <dbReference type="ARBA" id="ARBA00022605"/>
    </source>
</evidence>
<dbReference type="UniPathway" id="UPA00053">
    <property type="reaction ID" value="UER00088"/>
</dbReference>
<protein>
    <recommendedName>
        <fullName evidence="5 14">Shikimate kinase</fullName>
        <shortName evidence="14">SK</shortName>
        <ecNumber evidence="4 14">2.7.1.71</ecNumber>
    </recommendedName>
</protein>
<dbReference type="Gene3D" id="3.30.70.890">
    <property type="entry name" value="GHMP kinase, C-terminal domain"/>
    <property type="match status" value="1"/>
</dbReference>
<dbReference type="GO" id="GO:0008652">
    <property type="term" value="P:amino acid biosynthetic process"/>
    <property type="evidence" value="ECO:0007669"/>
    <property type="project" value="UniProtKB-KW"/>
</dbReference>
<keyword evidence="6 14" id="KW-0963">Cytoplasm</keyword>
<dbReference type="AlphaFoldDB" id="A0A811T7L7"/>
<evidence type="ECO:0000256" key="6">
    <source>
        <dbReference type="ARBA" id="ARBA00022490"/>
    </source>
</evidence>
<dbReference type="SUPFAM" id="SSF54211">
    <property type="entry name" value="Ribosomal protein S5 domain 2-like"/>
    <property type="match status" value="1"/>
</dbReference>
<keyword evidence="11 14" id="KW-0067">ATP-binding</keyword>
<dbReference type="PANTHER" id="PTHR20861">
    <property type="entry name" value="HOMOSERINE/4-DIPHOSPHOCYTIDYL-2-C-METHYL-D-ERYTHRITOL KINASE"/>
    <property type="match status" value="1"/>
</dbReference>
<dbReference type="InterPro" id="IPR014721">
    <property type="entry name" value="Ribsml_uS5_D2-typ_fold_subgr"/>
</dbReference>
<reference evidence="16" key="1">
    <citation type="submission" date="2020-10" db="EMBL/GenBank/DDBJ databases">
        <authorList>
            <person name="Hahn C.J."/>
            <person name="Laso-Perez R."/>
            <person name="Vulcano F."/>
            <person name="Vaziourakis K.-M."/>
            <person name="Stokke R."/>
            <person name="Steen I.H."/>
            <person name="Teske A."/>
            <person name="Boetius A."/>
            <person name="Liebeke M."/>
            <person name="Amann R."/>
            <person name="Knittel K."/>
        </authorList>
    </citation>
    <scope>NUCLEOTIDE SEQUENCE</scope>
    <source>
        <strain evidence="16">Gfbio:e3339647-f889-4370-9287-4fb5cb688e4c:AG392M11_GoMArc1</strain>
    </source>
</reference>
<evidence type="ECO:0000256" key="3">
    <source>
        <dbReference type="ARBA" id="ARBA00010202"/>
    </source>
</evidence>
<dbReference type="GO" id="GO:0004765">
    <property type="term" value="F:shikimate kinase activity"/>
    <property type="evidence" value="ECO:0007669"/>
    <property type="project" value="UniProtKB-UniRule"/>
</dbReference>
<dbReference type="EC" id="2.7.1.71" evidence="4 14"/>
<sequence>MTYCGKAAACGAGSIINAVSTWKGAAFALDLHTIAEVTLTSHRSGIKGIIEGGGDTRLIELAVKHTLLHFNLNCGGIVKTISNIPQASGLKSSSAAANAAVLATLFAIEEELKPMDAINIGVDASVEAGVTITGAFDDAAASYLGGVVVTDNKKRLIIRHEQIEAEAVVYSPAIQAFSKDVNVSRCRLVSPWIADANAMAESGDYWHAMTLNGIIYSAALGFSPEPILMALEAGAVSVSLSGTGPSYVAVTNGDNTKKVAEAWSSLGGKVINTKINNKGAYRIED</sequence>
<evidence type="ECO:0000313" key="16">
    <source>
        <dbReference type="EMBL" id="CAD6492291.1"/>
    </source>
</evidence>
<comment type="similarity">
    <text evidence="3 14">Belongs to the GHMP kinase family. Archaeal shikimate kinase subfamily.</text>
</comment>
<evidence type="ECO:0000256" key="13">
    <source>
        <dbReference type="ARBA" id="ARBA00048567"/>
    </source>
</evidence>
<gene>
    <name evidence="14 16" type="primary">aroK</name>
    <name evidence="16" type="ORF">DIAAKJNI_00262</name>
</gene>
<dbReference type="GO" id="GO:0005737">
    <property type="term" value="C:cytoplasm"/>
    <property type="evidence" value="ECO:0007669"/>
    <property type="project" value="UniProtKB-SubCell"/>
</dbReference>
<evidence type="ECO:0000256" key="12">
    <source>
        <dbReference type="ARBA" id="ARBA00023141"/>
    </source>
</evidence>
<dbReference type="Gene3D" id="3.30.230.10">
    <property type="match status" value="1"/>
</dbReference>
<comment type="subcellular location">
    <subcellularLocation>
        <location evidence="1 14">Cytoplasm</location>
    </subcellularLocation>
</comment>
<keyword evidence="8 14" id="KW-0808">Transferase</keyword>
<evidence type="ECO:0000256" key="11">
    <source>
        <dbReference type="ARBA" id="ARBA00022840"/>
    </source>
</evidence>
<dbReference type="InterPro" id="IPR020568">
    <property type="entry name" value="Ribosomal_Su5_D2-typ_SF"/>
</dbReference>
<evidence type="ECO:0000256" key="4">
    <source>
        <dbReference type="ARBA" id="ARBA00012154"/>
    </source>
</evidence>